<dbReference type="Pfam" id="PF01263">
    <property type="entry name" value="Aldose_epim"/>
    <property type="match status" value="1"/>
</dbReference>
<organism evidence="1 2">
    <name type="scientific">Demequina sediminis</name>
    <dbReference type="NCBI Taxonomy" id="1930058"/>
    <lineage>
        <taxon>Bacteria</taxon>
        <taxon>Bacillati</taxon>
        <taxon>Actinomycetota</taxon>
        <taxon>Actinomycetes</taxon>
        <taxon>Micrococcales</taxon>
        <taxon>Demequinaceae</taxon>
        <taxon>Demequina</taxon>
    </lineage>
</organism>
<dbReference type="SUPFAM" id="SSF74650">
    <property type="entry name" value="Galactose mutarotase-like"/>
    <property type="match status" value="1"/>
</dbReference>
<sequence length="304" mass="33198">MPEIITIENPHWRVGLVPATGGSVAFGQVRIGDDWEDVLRPTSAADLDVATETASYPLVPWSNRIREGRLAWDGSAYALRVNWPDGTAIHGTGWEYPWAVVESGPEHVVLEFDSRDFFGVNWPWSFIARFTYALEDDRFVWTYAIENVDEEAFPAGFGHHPYFLRSVAGSPEGELEVNCTQAYALENQMPTEGAGPIPEHADFSVRKPIGQTFVDDCFAGRTGEVLATVDYPGAVSLTITADALLEHAVLYIPPGKDFFAFEPVSNANDAFTLKANGVEGTGLFVIEPGQTVSASFAIAAAPQR</sequence>
<dbReference type="Proteomes" id="UP001426770">
    <property type="component" value="Unassembled WGS sequence"/>
</dbReference>
<keyword evidence="2" id="KW-1185">Reference proteome</keyword>
<dbReference type="EMBL" id="BAABRR010000003">
    <property type="protein sequence ID" value="GAA5518399.1"/>
    <property type="molecule type" value="Genomic_DNA"/>
</dbReference>
<dbReference type="Gene3D" id="2.70.98.10">
    <property type="match status" value="1"/>
</dbReference>
<protein>
    <submittedName>
        <fullName evidence="1">Uncharacterized protein YphB</fullName>
    </submittedName>
</protein>
<name>A0ABP9WFP6_9MICO</name>
<dbReference type="InterPro" id="IPR011013">
    <property type="entry name" value="Gal_mutarotase_sf_dom"/>
</dbReference>
<reference evidence="1 2" key="1">
    <citation type="submission" date="2024-02" db="EMBL/GenBank/DDBJ databases">
        <title>Lysinimicrobium sediminis NBRC 112286.</title>
        <authorList>
            <person name="Ichikawa N."/>
            <person name="Katano-Makiyama Y."/>
            <person name="Hidaka K."/>
        </authorList>
    </citation>
    <scope>NUCLEOTIDE SEQUENCE [LARGE SCALE GENOMIC DNA]</scope>
    <source>
        <strain evidence="1 2">NBRC 112286</strain>
    </source>
</reference>
<dbReference type="InterPro" id="IPR008183">
    <property type="entry name" value="Aldose_1/G6P_1-epimerase"/>
</dbReference>
<dbReference type="InterPro" id="IPR014718">
    <property type="entry name" value="GH-type_carb-bd"/>
</dbReference>
<evidence type="ECO:0000313" key="2">
    <source>
        <dbReference type="Proteomes" id="UP001426770"/>
    </source>
</evidence>
<gene>
    <name evidence="1" type="primary">yphB</name>
    <name evidence="1" type="ORF">Lsed01_00824</name>
</gene>
<accession>A0ABP9WFP6</accession>
<proteinExistence type="predicted"/>
<comment type="caution">
    <text evidence="1">The sequence shown here is derived from an EMBL/GenBank/DDBJ whole genome shotgun (WGS) entry which is preliminary data.</text>
</comment>
<dbReference type="RefSeq" id="WP_286214609.1">
    <property type="nucleotide sequence ID" value="NZ_AP027736.1"/>
</dbReference>
<evidence type="ECO:0000313" key="1">
    <source>
        <dbReference type="EMBL" id="GAA5518399.1"/>
    </source>
</evidence>